<reference evidence="1 2" key="1">
    <citation type="journal article" date="2023" name="Sci. Data">
        <title>Genome assembly of the Korean intertidal mud-creeper Batillaria attramentaria.</title>
        <authorList>
            <person name="Patra A.K."/>
            <person name="Ho P.T."/>
            <person name="Jun S."/>
            <person name="Lee S.J."/>
            <person name="Kim Y."/>
            <person name="Won Y.J."/>
        </authorList>
    </citation>
    <scope>NUCLEOTIDE SEQUENCE [LARGE SCALE GENOMIC DNA]</scope>
    <source>
        <strain evidence="1">Wonlab-2016</strain>
    </source>
</reference>
<dbReference type="Proteomes" id="UP001519460">
    <property type="component" value="Unassembled WGS sequence"/>
</dbReference>
<dbReference type="EMBL" id="JACVVK020000408">
    <property type="protein sequence ID" value="KAK7475386.1"/>
    <property type="molecule type" value="Genomic_DNA"/>
</dbReference>
<dbReference type="AlphaFoldDB" id="A0ABD0JKH6"/>
<name>A0ABD0JKH6_9CAEN</name>
<protein>
    <submittedName>
        <fullName evidence="1">Uncharacterized protein</fullName>
    </submittedName>
</protein>
<evidence type="ECO:0000313" key="2">
    <source>
        <dbReference type="Proteomes" id="UP001519460"/>
    </source>
</evidence>
<gene>
    <name evidence="1" type="ORF">BaRGS_00033404</name>
</gene>
<keyword evidence="2" id="KW-1185">Reference proteome</keyword>
<comment type="caution">
    <text evidence="1">The sequence shown here is derived from an EMBL/GenBank/DDBJ whole genome shotgun (WGS) entry which is preliminary data.</text>
</comment>
<organism evidence="1 2">
    <name type="scientific">Batillaria attramentaria</name>
    <dbReference type="NCBI Taxonomy" id="370345"/>
    <lineage>
        <taxon>Eukaryota</taxon>
        <taxon>Metazoa</taxon>
        <taxon>Spiralia</taxon>
        <taxon>Lophotrochozoa</taxon>
        <taxon>Mollusca</taxon>
        <taxon>Gastropoda</taxon>
        <taxon>Caenogastropoda</taxon>
        <taxon>Sorbeoconcha</taxon>
        <taxon>Cerithioidea</taxon>
        <taxon>Batillariidae</taxon>
        <taxon>Batillaria</taxon>
    </lineage>
</organism>
<evidence type="ECO:0000313" key="1">
    <source>
        <dbReference type="EMBL" id="KAK7475386.1"/>
    </source>
</evidence>
<accession>A0ABD0JKH6</accession>
<proteinExistence type="predicted"/>
<sequence length="81" mass="8961">MYAQCSRSSLLPVSYFSPLAAKLSSFPNVHYRTPRSACQSPGVHLPVCADMKETRTGPDREQSQDKLHVPIAQCTHAPCFL</sequence>